<accession>A0A8J6EXE9</accession>
<evidence type="ECO:0000313" key="2">
    <source>
        <dbReference type="Proteomes" id="UP000770717"/>
    </source>
</evidence>
<dbReference type="EMBL" id="WNTK01000010">
    <property type="protein sequence ID" value="KAG9476746.1"/>
    <property type="molecule type" value="Genomic_DNA"/>
</dbReference>
<sequence length="95" mass="10860">MCSQYYTKGQGYAPKIKHQCWGRKELNGSGQGYHLIQKHWIQLCWGLVGIREEETPHTGSLGQYKELNVSVHNEIHNGTLHCPQGLNGFRDGPQW</sequence>
<gene>
    <name evidence="1" type="ORF">GDO78_002245</name>
</gene>
<dbReference type="Proteomes" id="UP000770717">
    <property type="component" value="Unassembled WGS sequence"/>
</dbReference>
<protein>
    <submittedName>
        <fullName evidence="1">Uncharacterized protein</fullName>
    </submittedName>
</protein>
<dbReference type="AlphaFoldDB" id="A0A8J6EXE9"/>
<comment type="caution">
    <text evidence="1">The sequence shown here is derived from an EMBL/GenBank/DDBJ whole genome shotgun (WGS) entry which is preliminary data.</text>
</comment>
<evidence type="ECO:0000313" key="1">
    <source>
        <dbReference type="EMBL" id="KAG9476746.1"/>
    </source>
</evidence>
<name>A0A8J6EXE9_ELECQ</name>
<organism evidence="1 2">
    <name type="scientific">Eleutherodactylus coqui</name>
    <name type="common">Puerto Rican coqui</name>
    <dbReference type="NCBI Taxonomy" id="57060"/>
    <lineage>
        <taxon>Eukaryota</taxon>
        <taxon>Metazoa</taxon>
        <taxon>Chordata</taxon>
        <taxon>Craniata</taxon>
        <taxon>Vertebrata</taxon>
        <taxon>Euteleostomi</taxon>
        <taxon>Amphibia</taxon>
        <taxon>Batrachia</taxon>
        <taxon>Anura</taxon>
        <taxon>Neobatrachia</taxon>
        <taxon>Hyloidea</taxon>
        <taxon>Eleutherodactylidae</taxon>
        <taxon>Eleutherodactylinae</taxon>
        <taxon>Eleutherodactylus</taxon>
        <taxon>Eleutherodactylus</taxon>
    </lineage>
</organism>
<keyword evidence="2" id="KW-1185">Reference proteome</keyword>
<proteinExistence type="predicted"/>
<reference evidence="1" key="1">
    <citation type="thesis" date="2020" institute="ProQuest LLC" country="789 East Eisenhower Parkway, Ann Arbor, MI, USA">
        <title>Comparative Genomics and Chromosome Evolution.</title>
        <authorList>
            <person name="Mudd A.B."/>
        </authorList>
    </citation>
    <scope>NUCLEOTIDE SEQUENCE</scope>
    <source>
        <strain evidence="1">HN-11 Male</strain>
        <tissue evidence="1">Kidney and liver</tissue>
    </source>
</reference>